<dbReference type="AlphaFoldDB" id="A0A420DEI2"/>
<accession>A0A420DEI2</accession>
<evidence type="ECO:0008006" key="3">
    <source>
        <dbReference type="Google" id="ProtNLM"/>
    </source>
</evidence>
<organism evidence="1 2">
    <name type="scientific">Ichthyenterobacterium magnum</name>
    <dbReference type="NCBI Taxonomy" id="1230530"/>
    <lineage>
        <taxon>Bacteria</taxon>
        <taxon>Pseudomonadati</taxon>
        <taxon>Bacteroidota</taxon>
        <taxon>Flavobacteriia</taxon>
        <taxon>Flavobacteriales</taxon>
        <taxon>Flavobacteriaceae</taxon>
        <taxon>Ichthyenterobacterium</taxon>
    </lineage>
</organism>
<gene>
    <name evidence="1" type="ORF">BXY80_2658</name>
</gene>
<evidence type="ECO:0000313" key="2">
    <source>
        <dbReference type="Proteomes" id="UP000284892"/>
    </source>
</evidence>
<name>A0A420DEI2_9FLAO</name>
<dbReference type="NCBIfam" id="NF033487">
    <property type="entry name" value="Lacal_2735_fam"/>
    <property type="match status" value="1"/>
</dbReference>
<dbReference type="InterPro" id="IPR045493">
    <property type="entry name" value="DUF6435"/>
</dbReference>
<dbReference type="EMBL" id="RAQJ01000007">
    <property type="protein sequence ID" value="RKE90815.1"/>
    <property type="molecule type" value="Genomic_DNA"/>
</dbReference>
<dbReference type="OrthoDB" id="1453925at2"/>
<protein>
    <recommendedName>
        <fullName evidence="3">Lacal_2735 family protein</fullName>
    </recommendedName>
</protein>
<evidence type="ECO:0000313" key="1">
    <source>
        <dbReference type="EMBL" id="RKE90815.1"/>
    </source>
</evidence>
<keyword evidence="2" id="KW-1185">Reference proteome</keyword>
<comment type="caution">
    <text evidence="1">The sequence shown here is derived from an EMBL/GenBank/DDBJ whole genome shotgun (WGS) entry which is preliminary data.</text>
</comment>
<proteinExistence type="predicted"/>
<dbReference type="RefSeq" id="WP_120202676.1">
    <property type="nucleotide sequence ID" value="NZ_RAQJ01000007.1"/>
</dbReference>
<reference evidence="1 2" key="1">
    <citation type="submission" date="2018-09" db="EMBL/GenBank/DDBJ databases">
        <title>Genomic Encyclopedia of Archaeal and Bacterial Type Strains, Phase II (KMG-II): from individual species to whole genera.</title>
        <authorList>
            <person name="Goeker M."/>
        </authorList>
    </citation>
    <scope>NUCLEOTIDE SEQUENCE [LARGE SCALE GENOMIC DNA]</scope>
    <source>
        <strain evidence="1 2">DSM 26283</strain>
    </source>
</reference>
<dbReference type="Proteomes" id="UP000284892">
    <property type="component" value="Unassembled WGS sequence"/>
</dbReference>
<sequence length="68" mass="8259">MKDLSEIKKHQLKLQLRYKQLIEQAYNLRQTDHAQSDISEYKAIKLLNKLNRLKYLNRENKQIPVSYN</sequence>